<reference evidence="10" key="1">
    <citation type="journal article" date="2019" name="Sci. Rep.">
        <title>Draft genome of Tanacetum cinerariifolium, the natural source of mosquito coil.</title>
        <authorList>
            <person name="Yamashiro T."/>
            <person name="Shiraishi A."/>
            <person name="Satake H."/>
            <person name="Nakayama K."/>
        </authorList>
    </citation>
    <scope>NUCLEOTIDE SEQUENCE</scope>
</reference>
<keyword evidence="7" id="KW-0862">Zinc</keyword>
<keyword evidence="1" id="KW-0808">Transferase</keyword>
<sequence>MNGDDNHNLGTSVIRIECIARECTYQDFMKCQPLYFKGIEVVFELTQWFERMETVFHIRNCMVENQIKFATCTLLGVAPTWMFPEESDKIKRYVGGLPDMIQGSVMASKLKSMQDAIEMATELMDKMISTFAERQAESKRKFDDTSKNNHNQQQQQNKRQNTGRTAGSGDKTSQSHKHQYYKQPEGMGASQKATCYECGAQGHFKRECSKMKNNKRALDHDYAVELENGRIIGVNTIIWGCTFNFLNHPFNINLMPIEMGSFNVIIDMDWVLKYQAVIVCAEKIVHVPWGNETLIIRDFSGIPPARQVEFQIDLIHGAAHVAWVPYRLAPSKMKELSDHLKELFDKGFIRPSSSPWGAPVLFVKKKNGSFWMCIDYQDLNKLTLSSTLSTRGRNSEDDIQNLVWSLQVPSYAIWLDELTNGIYGSHEPRVQGILDKFVIVFINDILIYSKNKKEHEKHLKAILELLKKEELYAKFSKWFRCCADATIKVIAYASRQLKIHEKNYTTHDLELRAVVFALKIWRHYFYGTKCMVFTGHRSLQYILNQKELNMRQRHWLELLSDYDREIRYHPGKENILIAQTKARKPKNLKNKDVGGMETDPMEKLAKMYLKEVVMRHGIPVSIICDRDPRSSMFGKWRKLNPRYVGPFKLLEKVGAVAYKLELPQELSRVHNTFHVSILKKCYSDDPLVVPLEGLRVDDKLQFVKEPVEIMDKEVKRLRQSRVLMVKVRWNSRRGPEFIWEREDQFWKKYPHLFTKTALSSSAAS</sequence>
<dbReference type="AlphaFoldDB" id="A0A6L2M7L9"/>
<keyword evidence="2" id="KW-0548">Nucleotidyltransferase</keyword>
<evidence type="ECO:0000256" key="4">
    <source>
        <dbReference type="ARBA" id="ARBA00022759"/>
    </source>
</evidence>
<dbReference type="InterPro" id="IPR043128">
    <property type="entry name" value="Rev_trsase/Diguanyl_cyclase"/>
</dbReference>
<evidence type="ECO:0000256" key="5">
    <source>
        <dbReference type="ARBA" id="ARBA00022801"/>
    </source>
</evidence>
<dbReference type="Pfam" id="PF17917">
    <property type="entry name" value="RT_RNaseH"/>
    <property type="match status" value="1"/>
</dbReference>
<dbReference type="GO" id="GO:0008270">
    <property type="term" value="F:zinc ion binding"/>
    <property type="evidence" value="ECO:0007669"/>
    <property type="project" value="UniProtKB-KW"/>
</dbReference>
<keyword evidence="7" id="KW-0479">Metal-binding</keyword>
<feature type="region of interest" description="Disordered" evidence="8">
    <location>
        <begin position="135"/>
        <end position="185"/>
    </location>
</feature>
<keyword evidence="3" id="KW-0540">Nuclease</keyword>
<feature type="compositionally biased region" description="Basic and acidic residues" evidence="8">
    <location>
        <begin position="135"/>
        <end position="147"/>
    </location>
</feature>
<evidence type="ECO:0000259" key="9">
    <source>
        <dbReference type="PROSITE" id="PS50158"/>
    </source>
</evidence>
<dbReference type="SUPFAM" id="SSF57756">
    <property type="entry name" value="Retrovirus zinc finger-like domains"/>
    <property type="match status" value="1"/>
</dbReference>
<gene>
    <name evidence="10" type="ORF">Tci_041225</name>
</gene>
<organism evidence="10">
    <name type="scientific">Tanacetum cinerariifolium</name>
    <name type="common">Dalmatian daisy</name>
    <name type="synonym">Chrysanthemum cinerariifolium</name>
    <dbReference type="NCBI Taxonomy" id="118510"/>
    <lineage>
        <taxon>Eukaryota</taxon>
        <taxon>Viridiplantae</taxon>
        <taxon>Streptophyta</taxon>
        <taxon>Embryophyta</taxon>
        <taxon>Tracheophyta</taxon>
        <taxon>Spermatophyta</taxon>
        <taxon>Magnoliopsida</taxon>
        <taxon>eudicotyledons</taxon>
        <taxon>Gunneridae</taxon>
        <taxon>Pentapetalae</taxon>
        <taxon>asterids</taxon>
        <taxon>campanulids</taxon>
        <taxon>Asterales</taxon>
        <taxon>Asteraceae</taxon>
        <taxon>Asteroideae</taxon>
        <taxon>Anthemideae</taxon>
        <taxon>Anthemidinae</taxon>
        <taxon>Tanacetum</taxon>
    </lineage>
</organism>
<keyword evidence="5" id="KW-0378">Hydrolase</keyword>
<accession>A0A6L2M7L9</accession>
<dbReference type="Gene3D" id="3.10.10.10">
    <property type="entry name" value="HIV Type 1 Reverse Transcriptase, subunit A, domain 1"/>
    <property type="match status" value="1"/>
</dbReference>
<dbReference type="CDD" id="cd09274">
    <property type="entry name" value="RNase_HI_RT_Ty3"/>
    <property type="match status" value="1"/>
</dbReference>
<dbReference type="InterPro" id="IPR001878">
    <property type="entry name" value="Znf_CCHC"/>
</dbReference>
<dbReference type="InterPro" id="IPR036875">
    <property type="entry name" value="Znf_CCHC_sf"/>
</dbReference>
<dbReference type="Pfam" id="PF24626">
    <property type="entry name" value="SH3_Tf2-1"/>
    <property type="match status" value="1"/>
</dbReference>
<evidence type="ECO:0000256" key="1">
    <source>
        <dbReference type="ARBA" id="ARBA00022679"/>
    </source>
</evidence>
<keyword evidence="4" id="KW-0255">Endonuclease</keyword>
<proteinExistence type="predicted"/>
<dbReference type="GO" id="GO:0003676">
    <property type="term" value="F:nucleic acid binding"/>
    <property type="evidence" value="ECO:0007669"/>
    <property type="project" value="InterPro"/>
</dbReference>
<name>A0A6L2M7L9_TANCI</name>
<evidence type="ECO:0000256" key="6">
    <source>
        <dbReference type="ARBA" id="ARBA00022918"/>
    </source>
</evidence>
<dbReference type="PROSITE" id="PS50158">
    <property type="entry name" value="ZF_CCHC"/>
    <property type="match status" value="1"/>
</dbReference>
<evidence type="ECO:0000256" key="7">
    <source>
        <dbReference type="PROSITE-ProRule" id="PRU00047"/>
    </source>
</evidence>
<dbReference type="GO" id="GO:0004519">
    <property type="term" value="F:endonuclease activity"/>
    <property type="evidence" value="ECO:0007669"/>
    <property type="project" value="UniProtKB-KW"/>
</dbReference>
<dbReference type="Gene3D" id="3.30.70.270">
    <property type="match status" value="1"/>
</dbReference>
<dbReference type="PANTHER" id="PTHR15503:SF45">
    <property type="entry name" value="RNA-DIRECTED DNA POLYMERASE HOMOLOG"/>
    <property type="match status" value="1"/>
</dbReference>
<evidence type="ECO:0000256" key="3">
    <source>
        <dbReference type="ARBA" id="ARBA00022722"/>
    </source>
</evidence>
<evidence type="ECO:0000256" key="2">
    <source>
        <dbReference type="ARBA" id="ARBA00022695"/>
    </source>
</evidence>
<dbReference type="InterPro" id="IPR056924">
    <property type="entry name" value="SH3_Tf2-1"/>
</dbReference>
<keyword evidence="6" id="KW-0695">RNA-directed DNA polymerase</keyword>
<dbReference type="Pfam" id="PF00098">
    <property type="entry name" value="zf-CCHC"/>
    <property type="match status" value="1"/>
</dbReference>
<dbReference type="SUPFAM" id="SSF56672">
    <property type="entry name" value="DNA/RNA polymerases"/>
    <property type="match status" value="1"/>
</dbReference>
<dbReference type="Gene3D" id="4.10.60.10">
    <property type="entry name" value="Zinc finger, CCHC-type"/>
    <property type="match status" value="1"/>
</dbReference>
<dbReference type="Pfam" id="PF08284">
    <property type="entry name" value="RVP_2"/>
    <property type="match status" value="1"/>
</dbReference>
<feature type="compositionally biased region" description="Low complexity" evidence="8">
    <location>
        <begin position="148"/>
        <end position="160"/>
    </location>
</feature>
<dbReference type="PANTHER" id="PTHR15503">
    <property type="entry name" value="LDOC1 RELATED"/>
    <property type="match status" value="1"/>
</dbReference>
<dbReference type="EMBL" id="BKCJ010005900">
    <property type="protein sequence ID" value="GEU69247.1"/>
    <property type="molecule type" value="Genomic_DNA"/>
</dbReference>
<protein>
    <recommendedName>
        <fullName evidence="9">CCHC-type domain-containing protein</fullName>
    </recommendedName>
</protein>
<evidence type="ECO:0000313" key="10">
    <source>
        <dbReference type="EMBL" id="GEU69247.1"/>
    </source>
</evidence>
<dbReference type="CDD" id="cd01647">
    <property type="entry name" value="RT_LTR"/>
    <property type="match status" value="1"/>
</dbReference>
<dbReference type="InterPro" id="IPR041373">
    <property type="entry name" value="RT_RNaseH"/>
</dbReference>
<dbReference type="GO" id="GO:0016787">
    <property type="term" value="F:hydrolase activity"/>
    <property type="evidence" value="ECO:0007669"/>
    <property type="project" value="UniProtKB-KW"/>
</dbReference>
<keyword evidence="7" id="KW-0863">Zinc-finger</keyword>
<feature type="domain" description="CCHC-type" evidence="9">
    <location>
        <begin position="195"/>
        <end position="210"/>
    </location>
</feature>
<dbReference type="InterPro" id="IPR032567">
    <property type="entry name" value="RTL1-rel"/>
</dbReference>
<comment type="caution">
    <text evidence="10">The sequence shown here is derived from an EMBL/GenBank/DDBJ whole genome shotgun (WGS) entry which is preliminary data.</text>
</comment>
<dbReference type="InterPro" id="IPR043502">
    <property type="entry name" value="DNA/RNA_pol_sf"/>
</dbReference>
<dbReference type="GO" id="GO:0003964">
    <property type="term" value="F:RNA-directed DNA polymerase activity"/>
    <property type="evidence" value="ECO:0007669"/>
    <property type="project" value="UniProtKB-KW"/>
</dbReference>
<dbReference type="SMART" id="SM00343">
    <property type="entry name" value="ZnF_C2HC"/>
    <property type="match status" value="1"/>
</dbReference>
<evidence type="ECO:0000256" key="8">
    <source>
        <dbReference type="SAM" id="MobiDB-lite"/>
    </source>
</evidence>